<dbReference type="EMBL" id="JAEKJA010000007">
    <property type="protein sequence ID" value="MBJ3776167.1"/>
    <property type="molecule type" value="Genomic_DNA"/>
</dbReference>
<comment type="catalytic activity">
    <reaction evidence="11">
        <text>7,8-dihydroneopterin 3'-triphosphate + H2O = 6-carboxy-5,6,7,8-tetrahydropterin + triphosphate + acetaldehyde + 2 H(+)</text>
        <dbReference type="Rhea" id="RHEA:27966"/>
        <dbReference type="ChEBI" id="CHEBI:15343"/>
        <dbReference type="ChEBI" id="CHEBI:15377"/>
        <dbReference type="ChEBI" id="CHEBI:15378"/>
        <dbReference type="ChEBI" id="CHEBI:18036"/>
        <dbReference type="ChEBI" id="CHEBI:58462"/>
        <dbReference type="ChEBI" id="CHEBI:61032"/>
        <dbReference type="EC" id="4.1.2.50"/>
    </reaction>
</comment>
<dbReference type="GO" id="GO:0046872">
    <property type="term" value="F:metal ion binding"/>
    <property type="evidence" value="ECO:0007669"/>
    <property type="project" value="UniProtKB-KW"/>
</dbReference>
<evidence type="ECO:0000313" key="13">
    <source>
        <dbReference type="Proteomes" id="UP000609531"/>
    </source>
</evidence>
<evidence type="ECO:0000256" key="10">
    <source>
        <dbReference type="ARBA" id="ARBA00031449"/>
    </source>
</evidence>
<evidence type="ECO:0000256" key="2">
    <source>
        <dbReference type="ARBA" id="ARBA00002285"/>
    </source>
</evidence>
<dbReference type="SUPFAM" id="SSF55620">
    <property type="entry name" value="Tetrahydrobiopterin biosynthesis enzymes-like"/>
    <property type="match status" value="1"/>
</dbReference>
<sequence length="132" mass="14399">MYALEVRDHIMIAHSLSGDAFGPAQQLHGATFVVDAAFFCDTLGPNDIVIDIGLAADVLKRVLGELNFRNLDALPDFAATRSTTEVLAKWIFDKLAAELRSGGMGEDGANVRRLRVALNESHVARAWYEADL</sequence>
<keyword evidence="7" id="KW-0479">Metal-binding</keyword>
<evidence type="ECO:0000313" key="12">
    <source>
        <dbReference type="EMBL" id="MBJ3776167.1"/>
    </source>
</evidence>
<dbReference type="GO" id="GO:0070497">
    <property type="term" value="F:6-carboxytetrahydropterin synthase activity"/>
    <property type="evidence" value="ECO:0007669"/>
    <property type="project" value="UniProtKB-EC"/>
</dbReference>
<gene>
    <name evidence="12" type="ORF">JCR33_10740</name>
</gene>
<comment type="caution">
    <text evidence="12">The sequence shown here is derived from an EMBL/GenBank/DDBJ whole genome shotgun (WGS) entry which is preliminary data.</text>
</comment>
<evidence type="ECO:0000256" key="8">
    <source>
        <dbReference type="ARBA" id="ARBA00022833"/>
    </source>
</evidence>
<accession>A0A934IPY8</accession>
<keyword evidence="13" id="KW-1185">Reference proteome</keyword>
<dbReference type="AlphaFoldDB" id="A0A934IPY8"/>
<dbReference type="RefSeq" id="WP_198882044.1">
    <property type="nucleotide sequence ID" value="NZ_JAEKJA010000007.1"/>
</dbReference>
<comment type="cofactor">
    <cofactor evidence="1">
        <name>Zn(2+)</name>
        <dbReference type="ChEBI" id="CHEBI:29105"/>
    </cofactor>
</comment>
<dbReference type="InterPro" id="IPR007115">
    <property type="entry name" value="6-PTP_synth/QueD"/>
</dbReference>
<comment type="pathway">
    <text evidence="3">Purine metabolism; 7-cyano-7-deazaguanine biosynthesis.</text>
</comment>
<dbReference type="InterPro" id="IPR038418">
    <property type="entry name" value="6-PTP_synth/QueD_sf"/>
</dbReference>
<evidence type="ECO:0000256" key="7">
    <source>
        <dbReference type="ARBA" id="ARBA00022723"/>
    </source>
</evidence>
<protein>
    <recommendedName>
        <fullName evidence="6">6-carboxy-5,6,7,8-tetrahydropterin synthase</fullName>
        <ecNumber evidence="5">4.1.2.50</ecNumber>
    </recommendedName>
    <alternativeName>
        <fullName evidence="10">Queuosine biosynthesis protein QueD</fullName>
    </alternativeName>
</protein>
<keyword evidence="8" id="KW-0862">Zinc</keyword>
<comment type="similarity">
    <text evidence="4">Belongs to the PTPS family. QueD subfamily.</text>
</comment>
<name>A0A934IPY8_9HYPH</name>
<evidence type="ECO:0000256" key="5">
    <source>
        <dbReference type="ARBA" id="ARBA00012982"/>
    </source>
</evidence>
<dbReference type="Pfam" id="PF01242">
    <property type="entry name" value="PTPS"/>
    <property type="match status" value="1"/>
</dbReference>
<dbReference type="EC" id="4.1.2.50" evidence="5"/>
<evidence type="ECO:0000256" key="6">
    <source>
        <dbReference type="ARBA" id="ARBA00018141"/>
    </source>
</evidence>
<dbReference type="PANTHER" id="PTHR12589:SF7">
    <property type="entry name" value="6-PYRUVOYL TETRAHYDROBIOPTERIN SYNTHASE"/>
    <property type="match status" value="1"/>
</dbReference>
<proteinExistence type="inferred from homology"/>
<reference evidence="12" key="1">
    <citation type="submission" date="2020-12" db="EMBL/GenBank/DDBJ databases">
        <title>Bacterial taxonomy.</title>
        <authorList>
            <person name="Pan X."/>
        </authorList>
    </citation>
    <scope>NUCLEOTIDE SEQUENCE</scope>
    <source>
        <strain evidence="12">B2012</strain>
    </source>
</reference>
<dbReference type="PANTHER" id="PTHR12589">
    <property type="entry name" value="PYRUVOYL TETRAHYDROBIOPTERIN SYNTHASE"/>
    <property type="match status" value="1"/>
</dbReference>
<keyword evidence="9" id="KW-0456">Lyase</keyword>
<organism evidence="12 13">
    <name type="scientific">Acuticoccus mangrovi</name>
    <dbReference type="NCBI Taxonomy" id="2796142"/>
    <lineage>
        <taxon>Bacteria</taxon>
        <taxon>Pseudomonadati</taxon>
        <taxon>Pseudomonadota</taxon>
        <taxon>Alphaproteobacteria</taxon>
        <taxon>Hyphomicrobiales</taxon>
        <taxon>Amorphaceae</taxon>
        <taxon>Acuticoccus</taxon>
    </lineage>
</organism>
<evidence type="ECO:0000256" key="1">
    <source>
        <dbReference type="ARBA" id="ARBA00001947"/>
    </source>
</evidence>
<evidence type="ECO:0000256" key="11">
    <source>
        <dbReference type="ARBA" id="ARBA00048807"/>
    </source>
</evidence>
<evidence type="ECO:0000256" key="3">
    <source>
        <dbReference type="ARBA" id="ARBA00005061"/>
    </source>
</evidence>
<evidence type="ECO:0000256" key="9">
    <source>
        <dbReference type="ARBA" id="ARBA00023239"/>
    </source>
</evidence>
<evidence type="ECO:0000256" key="4">
    <source>
        <dbReference type="ARBA" id="ARBA00008900"/>
    </source>
</evidence>
<comment type="function">
    <text evidence="2">Catalyzes the conversion of 7,8-dihydroneopterin triphosphate (H2NTP) to 6-carboxy-5,6,7,8-tetrahydropterin (CPH4) and acetaldehyde.</text>
</comment>
<dbReference type="Proteomes" id="UP000609531">
    <property type="component" value="Unassembled WGS sequence"/>
</dbReference>
<dbReference type="Gene3D" id="3.30.479.10">
    <property type="entry name" value="6-pyruvoyl tetrahydropterin synthase/QueD"/>
    <property type="match status" value="1"/>
</dbReference>